<evidence type="ECO:0000256" key="14">
    <source>
        <dbReference type="SAM" id="Phobius"/>
    </source>
</evidence>
<evidence type="ECO:0000256" key="9">
    <source>
        <dbReference type="ARBA" id="ARBA00022777"/>
    </source>
</evidence>
<proteinExistence type="predicted"/>
<evidence type="ECO:0000256" key="13">
    <source>
        <dbReference type="ARBA" id="ARBA00023136"/>
    </source>
</evidence>
<evidence type="ECO:0000256" key="6">
    <source>
        <dbReference type="ARBA" id="ARBA00022679"/>
    </source>
</evidence>
<dbReference type="InterPro" id="IPR050398">
    <property type="entry name" value="HssS/ArlS-like"/>
</dbReference>
<feature type="domain" description="Histidine kinase" evidence="15">
    <location>
        <begin position="149"/>
        <end position="364"/>
    </location>
</feature>
<dbReference type="Gene3D" id="3.30.565.10">
    <property type="entry name" value="Histidine kinase-like ATPase, C-terminal domain"/>
    <property type="match status" value="1"/>
</dbReference>
<evidence type="ECO:0000256" key="12">
    <source>
        <dbReference type="ARBA" id="ARBA00023012"/>
    </source>
</evidence>
<dbReference type="RefSeq" id="WP_132224817.1">
    <property type="nucleotide sequence ID" value="NZ_JANKBG010000010.1"/>
</dbReference>
<dbReference type="EMBL" id="SMBP01000010">
    <property type="protein sequence ID" value="TCU59211.1"/>
    <property type="molecule type" value="Genomic_DNA"/>
</dbReference>
<dbReference type="AlphaFoldDB" id="A0A4R3TBC8"/>
<dbReference type="Gene3D" id="1.10.287.130">
    <property type="match status" value="1"/>
</dbReference>
<sequence>MKERYLKNLERRLVLKYTFIVLALSLGGATILYIFDNVLNGIVIDFLKVLLIDGDPFSTFKKIFAIVLPAIIAITGFMLVYFLCRELSNYLRVLMEGMDDVLEKQREKLNFPKELQPTQKLILSIAEDYQRNEKAALEDEEKKKDLIYLLAQDIKLPLSNILMYLELLEKEQRISPQLRKEFMASVLYKSMDLEEMINEFFDITRFNLRYAKWTPEHMYLDRMVEQVLDEYYQMLEEKSMKVDVQYEHQLPLYADNDKIARVLRDLLRNMIALGDANSTIVIQLMEHSAHYTIVMKGSVPHLSAYQIAHIFHNYYRLEDLHGSGKQHVLGLGIAKQIVDMHKGILRASSLQDTLQFYIDLPKETLEKEAAHA</sequence>
<feature type="transmembrane region" description="Helical" evidence="14">
    <location>
        <begin position="63"/>
        <end position="84"/>
    </location>
</feature>
<dbReference type="InterPro" id="IPR036097">
    <property type="entry name" value="HisK_dim/P_sf"/>
</dbReference>
<evidence type="ECO:0000313" key="17">
    <source>
        <dbReference type="Proteomes" id="UP000295773"/>
    </source>
</evidence>
<dbReference type="GO" id="GO:0005886">
    <property type="term" value="C:plasma membrane"/>
    <property type="evidence" value="ECO:0007669"/>
    <property type="project" value="UniProtKB-SubCell"/>
</dbReference>
<name>A0A4R3TBC8_9FIRM</name>
<comment type="catalytic activity">
    <reaction evidence="1">
        <text>ATP + protein L-histidine = ADP + protein N-phospho-L-histidine.</text>
        <dbReference type="EC" id="2.7.13.3"/>
    </reaction>
</comment>
<dbReference type="Proteomes" id="UP000295773">
    <property type="component" value="Unassembled WGS sequence"/>
</dbReference>
<dbReference type="SUPFAM" id="SSF55874">
    <property type="entry name" value="ATPase domain of HSP90 chaperone/DNA topoisomerase II/histidine kinase"/>
    <property type="match status" value="1"/>
</dbReference>
<evidence type="ECO:0000256" key="7">
    <source>
        <dbReference type="ARBA" id="ARBA00022692"/>
    </source>
</evidence>
<keyword evidence="7 14" id="KW-0812">Transmembrane</keyword>
<keyword evidence="9 16" id="KW-0418">Kinase</keyword>
<evidence type="ECO:0000256" key="11">
    <source>
        <dbReference type="ARBA" id="ARBA00022989"/>
    </source>
</evidence>
<dbReference type="GO" id="GO:0005524">
    <property type="term" value="F:ATP binding"/>
    <property type="evidence" value="ECO:0007669"/>
    <property type="project" value="UniProtKB-KW"/>
</dbReference>
<feature type="transmembrane region" description="Helical" evidence="14">
    <location>
        <begin position="14"/>
        <end position="35"/>
    </location>
</feature>
<evidence type="ECO:0000256" key="1">
    <source>
        <dbReference type="ARBA" id="ARBA00000085"/>
    </source>
</evidence>
<keyword evidence="10" id="KW-0067">ATP-binding</keyword>
<dbReference type="InterPro" id="IPR036890">
    <property type="entry name" value="HATPase_C_sf"/>
</dbReference>
<comment type="caution">
    <text evidence="16">The sequence shown here is derived from an EMBL/GenBank/DDBJ whole genome shotgun (WGS) entry which is preliminary data.</text>
</comment>
<dbReference type="PANTHER" id="PTHR45528:SF1">
    <property type="entry name" value="SENSOR HISTIDINE KINASE CPXA"/>
    <property type="match status" value="1"/>
</dbReference>
<keyword evidence="13 14" id="KW-0472">Membrane</keyword>
<organism evidence="16 17">
    <name type="scientific">Longicatena caecimuris</name>
    <dbReference type="NCBI Taxonomy" id="1796635"/>
    <lineage>
        <taxon>Bacteria</taxon>
        <taxon>Bacillati</taxon>
        <taxon>Bacillota</taxon>
        <taxon>Erysipelotrichia</taxon>
        <taxon>Erysipelotrichales</taxon>
        <taxon>Erysipelotrichaceae</taxon>
        <taxon>Longicatena</taxon>
    </lineage>
</organism>
<keyword evidence="8" id="KW-0547">Nucleotide-binding</keyword>
<keyword evidence="12" id="KW-0902">Two-component regulatory system</keyword>
<dbReference type="InterPro" id="IPR003594">
    <property type="entry name" value="HATPase_dom"/>
</dbReference>
<dbReference type="EC" id="2.7.13.3" evidence="3"/>
<dbReference type="SMART" id="SM00388">
    <property type="entry name" value="HisKA"/>
    <property type="match status" value="1"/>
</dbReference>
<dbReference type="GO" id="GO:0000155">
    <property type="term" value="F:phosphorelay sensor kinase activity"/>
    <property type="evidence" value="ECO:0007669"/>
    <property type="project" value="InterPro"/>
</dbReference>
<keyword evidence="11 14" id="KW-1133">Transmembrane helix</keyword>
<evidence type="ECO:0000259" key="15">
    <source>
        <dbReference type="PROSITE" id="PS50109"/>
    </source>
</evidence>
<dbReference type="SUPFAM" id="SSF47384">
    <property type="entry name" value="Homodimeric domain of signal transducing histidine kinase"/>
    <property type="match status" value="1"/>
</dbReference>
<keyword evidence="4" id="KW-1003">Cell membrane</keyword>
<dbReference type="CDD" id="cd00082">
    <property type="entry name" value="HisKA"/>
    <property type="match status" value="1"/>
</dbReference>
<comment type="subcellular location">
    <subcellularLocation>
        <location evidence="2">Cell membrane</location>
        <topology evidence="2">Multi-pass membrane protein</topology>
    </subcellularLocation>
</comment>
<evidence type="ECO:0000256" key="10">
    <source>
        <dbReference type="ARBA" id="ARBA00022840"/>
    </source>
</evidence>
<evidence type="ECO:0000256" key="5">
    <source>
        <dbReference type="ARBA" id="ARBA00022553"/>
    </source>
</evidence>
<evidence type="ECO:0000313" key="16">
    <source>
        <dbReference type="EMBL" id="TCU59211.1"/>
    </source>
</evidence>
<dbReference type="PANTHER" id="PTHR45528">
    <property type="entry name" value="SENSOR HISTIDINE KINASE CPXA"/>
    <property type="match status" value="1"/>
</dbReference>
<dbReference type="SMART" id="SM00387">
    <property type="entry name" value="HATPase_c"/>
    <property type="match status" value="1"/>
</dbReference>
<dbReference type="InterPro" id="IPR003661">
    <property type="entry name" value="HisK_dim/P_dom"/>
</dbReference>
<reference evidence="16 17" key="1">
    <citation type="submission" date="2019-03" db="EMBL/GenBank/DDBJ databases">
        <title>Genomic Encyclopedia of Type Strains, Phase IV (KMG-IV): sequencing the most valuable type-strain genomes for metagenomic binning, comparative biology and taxonomic classification.</title>
        <authorList>
            <person name="Goeker M."/>
        </authorList>
    </citation>
    <scope>NUCLEOTIDE SEQUENCE [LARGE SCALE GENOMIC DNA]</scope>
    <source>
        <strain evidence="16 17">DSM 29481</strain>
    </source>
</reference>
<keyword evidence="17" id="KW-1185">Reference proteome</keyword>
<dbReference type="Pfam" id="PF02518">
    <property type="entry name" value="HATPase_c"/>
    <property type="match status" value="1"/>
</dbReference>
<dbReference type="InterPro" id="IPR005467">
    <property type="entry name" value="His_kinase_dom"/>
</dbReference>
<protein>
    <recommendedName>
        <fullName evidence="3">histidine kinase</fullName>
        <ecNumber evidence="3">2.7.13.3</ecNumber>
    </recommendedName>
</protein>
<gene>
    <name evidence="16" type="ORF">EDD61_11018</name>
</gene>
<dbReference type="PROSITE" id="PS50109">
    <property type="entry name" value="HIS_KIN"/>
    <property type="match status" value="1"/>
</dbReference>
<evidence type="ECO:0000256" key="2">
    <source>
        <dbReference type="ARBA" id="ARBA00004651"/>
    </source>
</evidence>
<evidence type="ECO:0000256" key="8">
    <source>
        <dbReference type="ARBA" id="ARBA00022741"/>
    </source>
</evidence>
<evidence type="ECO:0000256" key="3">
    <source>
        <dbReference type="ARBA" id="ARBA00012438"/>
    </source>
</evidence>
<accession>A0A4R3TBC8</accession>
<keyword evidence="6" id="KW-0808">Transferase</keyword>
<evidence type="ECO:0000256" key="4">
    <source>
        <dbReference type="ARBA" id="ARBA00022475"/>
    </source>
</evidence>
<keyword evidence="5" id="KW-0597">Phosphoprotein</keyword>